<dbReference type="Proteomes" id="UP001500547">
    <property type="component" value="Unassembled WGS sequence"/>
</dbReference>
<evidence type="ECO:0000313" key="4">
    <source>
        <dbReference type="Proteomes" id="UP001500547"/>
    </source>
</evidence>
<evidence type="ECO:0000313" key="3">
    <source>
        <dbReference type="EMBL" id="GAA5159283.1"/>
    </source>
</evidence>
<dbReference type="InterPro" id="IPR029063">
    <property type="entry name" value="SAM-dependent_MTases_sf"/>
</dbReference>
<keyword evidence="4" id="KW-1185">Reference proteome</keyword>
<sequence>MLTTQDDVFGKSEGDAWFQRNVACLSDVDHPDRMLDILSRLDEREGINSVCEVGCAHGWRLARLPEALPNVQRRAGFDLSAAAIEDGMRRCPELELRVGGASAPPFHEQFDLVIVNFVLHWVDRSLLLKTLAAVDDLVAPGGWLAVGDFLPDSPCRRRYHHRPDVELYTYKQDYSAAFTATGLYREVSRSVHHHADTGHGLQAADAGDRAVCVLLHKPVQAYAEQRG</sequence>
<dbReference type="Pfam" id="PF13649">
    <property type="entry name" value="Methyltransf_25"/>
    <property type="match status" value="1"/>
</dbReference>
<keyword evidence="1" id="KW-0808">Transferase</keyword>
<dbReference type="InterPro" id="IPR041698">
    <property type="entry name" value="Methyltransf_25"/>
</dbReference>
<dbReference type="CDD" id="cd02440">
    <property type="entry name" value="AdoMet_MTases"/>
    <property type="match status" value="1"/>
</dbReference>
<evidence type="ECO:0000256" key="1">
    <source>
        <dbReference type="ARBA" id="ARBA00022679"/>
    </source>
</evidence>
<comment type="caution">
    <text evidence="3">The sequence shown here is derived from an EMBL/GenBank/DDBJ whole genome shotgun (WGS) entry which is preliminary data.</text>
</comment>
<feature type="domain" description="Methyltransferase" evidence="2">
    <location>
        <begin position="50"/>
        <end position="142"/>
    </location>
</feature>
<proteinExistence type="predicted"/>
<dbReference type="Gene3D" id="3.40.50.150">
    <property type="entry name" value="Vaccinia Virus protein VP39"/>
    <property type="match status" value="1"/>
</dbReference>
<reference evidence="4" key="1">
    <citation type="journal article" date="2019" name="Int. J. Syst. Evol. Microbiol.">
        <title>The Global Catalogue of Microorganisms (GCM) 10K type strain sequencing project: providing services to taxonomists for standard genome sequencing and annotation.</title>
        <authorList>
            <consortium name="The Broad Institute Genomics Platform"/>
            <consortium name="The Broad Institute Genome Sequencing Center for Infectious Disease"/>
            <person name="Wu L."/>
            <person name="Ma J."/>
        </authorList>
    </citation>
    <scope>NUCLEOTIDE SEQUENCE [LARGE SCALE GENOMIC DNA]</scope>
    <source>
        <strain evidence="4">JCM 18715</strain>
    </source>
</reference>
<dbReference type="EMBL" id="BAABLD010000002">
    <property type="protein sequence ID" value="GAA5159283.1"/>
    <property type="molecule type" value="Genomic_DNA"/>
</dbReference>
<organism evidence="3 4">
    <name type="scientific">Viridibacterium curvum</name>
    <dbReference type="NCBI Taxonomy" id="1101404"/>
    <lineage>
        <taxon>Bacteria</taxon>
        <taxon>Pseudomonadati</taxon>
        <taxon>Pseudomonadota</taxon>
        <taxon>Betaproteobacteria</taxon>
        <taxon>Rhodocyclales</taxon>
        <taxon>Rhodocyclaceae</taxon>
        <taxon>Viridibacterium</taxon>
    </lineage>
</organism>
<dbReference type="SUPFAM" id="SSF53335">
    <property type="entry name" value="S-adenosyl-L-methionine-dependent methyltransferases"/>
    <property type="match status" value="1"/>
</dbReference>
<protein>
    <recommendedName>
        <fullName evidence="2">Methyltransferase domain-containing protein</fullName>
    </recommendedName>
</protein>
<dbReference type="PANTHER" id="PTHR43861">
    <property type="entry name" value="TRANS-ACONITATE 2-METHYLTRANSFERASE-RELATED"/>
    <property type="match status" value="1"/>
</dbReference>
<accession>A0ABP9QAT7</accession>
<dbReference type="RefSeq" id="WP_345531277.1">
    <property type="nucleotide sequence ID" value="NZ_BAABLD010000002.1"/>
</dbReference>
<name>A0ABP9QAT7_9RHOO</name>
<evidence type="ECO:0000259" key="2">
    <source>
        <dbReference type="Pfam" id="PF13649"/>
    </source>
</evidence>
<gene>
    <name evidence="3" type="ORF">GCM10025770_05280</name>
</gene>